<evidence type="ECO:0000256" key="11">
    <source>
        <dbReference type="ARBA" id="ARBA00023136"/>
    </source>
</evidence>
<keyword evidence="3" id="KW-0597">Phosphoprotein</keyword>
<dbReference type="InterPro" id="IPR044492">
    <property type="entry name" value="P_typ_ATPase_HD_dom"/>
</dbReference>
<dbReference type="InterPro" id="IPR008250">
    <property type="entry name" value="ATPase_P-typ_transduc_dom_A_sf"/>
</dbReference>
<proteinExistence type="inferred from homology"/>
<evidence type="ECO:0000256" key="13">
    <source>
        <dbReference type="RuleBase" id="RU362082"/>
    </source>
</evidence>
<evidence type="ECO:0000256" key="1">
    <source>
        <dbReference type="ARBA" id="ARBA00004141"/>
    </source>
</evidence>
<dbReference type="GO" id="GO:0019829">
    <property type="term" value="F:ATPase-coupled monoatomic cation transmembrane transporter activity"/>
    <property type="evidence" value="ECO:0007669"/>
    <property type="project" value="UniProtKB-UniRule"/>
</dbReference>
<dbReference type="SFLD" id="SFLDF00027">
    <property type="entry name" value="p-type_atpase"/>
    <property type="match status" value="1"/>
</dbReference>
<dbReference type="SUPFAM" id="SSF81653">
    <property type="entry name" value="Calcium ATPase, transduction domain A"/>
    <property type="match status" value="1"/>
</dbReference>
<name>A0A1W4WNR2_AGRPL</name>
<dbReference type="Gene3D" id="3.40.50.1000">
    <property type="entry name" value="HAD superfamily/HAD-like"/>
    <property type="match status" value="1"/>
</dbReference>
<dbReference type="InterPro" id="IPR023214">
    <property type="entry name" value="HAD_sf"/>
</dbReference>
<dbReference type="NCBIfam" id="TIGR01494">
    <property type="entry name" value="ATPase_P-type"/>
    <property type="match status" value="2"/>
</dbReference>
<evidence type="ECO:0000256" key="9">
    <source>
        <dbReference type="ARBA" id="ARBA00022967"/>
    </source>
</evidence>
<dbReference type="PROSITE" id="PS00154">
    <property type="entry name" value="ATPASE_E1_E2"/>
    <property type="match status" value="1"/>
</dbReference>
<dbReference type="GO" id="GO:0046872">
    <property type="term" value="F:metal ion binding"/>
    <property type="evidence" value="ECO:0007669"/>
    <property type="project" value="UniProtKB-UniRule"/>
</dbReference>
<feature type="transmembrane region" description="Helical" evidence="13">
    <location>
        <begin position="49"/>
        <end position="69"/>
    </location>
</feature>
<feature type="domain" description="P5B-type ATPase N-terminal" evidence="15">
    <location>
        <begin position="32"/>
        <end position="159"/>
    </location>
</feature>
<dbReference type="FunFam" id="3.40.50.1000:FF:000068">
    <property type="entry name" value="Cation-transporting ATPase"/>
    <property type="match status" value="1"/>
</dbReference>
<evidence type="ECO:0000259" key="14">
    <source>
        <dbReference type="Pfam" id="PF00122"/>
    </source>
</evidence>
<keyword evidence="5 13" id="KW-0479">Metal-binding</keyword>
<dbReference type="InterPro" id="IPR018303">
    <property type="entry name" value="ATPase_P-typ_P_site"/>
</dbReference>
<evidence type="ECO:0000256" key="5">
    <source>
        <dbReference type="ARBA" id="ARBA00022723"/>
    </source>
</evidence>
<dbReference type="InterPro" id="IPR023298">
    <property type="entry name" value="ATPase_P-typ_TM_dom_sf"/>
</dbReference>
<dbReference type="SUPFAM" id="SSF81660">
    <property type="entry name" value="Metal cation-transporting ATPase, ATP-binding domain N"/>
    <property type="match status" value="1"/>
</dbReference>
<dbReference type="GO" id="GO:0005524">
    <property type="term" value="F:ATP binding"/>
    <property type="evidence" value="ECO:0007669"/>
    <property type="project" value="UniProtKB-UniRule"/>
</dbReference>
<dbReference type="GeneID" id="108734560"/>
<dbReference type="OrthoDB" id="6762857at2759"/>
<evidence type="ECO:0000313" key="17">
    <source>
        <dbReference type="RefSeq" id="XP_018321675.1"/>
    </source>
</evidence>
<dbReference type="InterPro" id="IPR023299">
    <property type="entry name" value="ATPase_P-typ_cyto_dom_N"/>
</dbReference>
<comment type="subcellular location">
    <subcellularLocation>
        <location evidence="1 13">Membrane</location>
        <topology evidence="1 13">Multi-pass membrane protein</topology>
    </subcellularLocation>
</comment>
<evidence type="ECO:0000256" key="4">
    <source>
        <dbReference type="ARBA" id="ARBA00022692"/>
    </source>
</evidence>
<dbReference type="EC" id="7.2.2.-" evidence="13"/>
<dbReference type="AlphaFoldDB" id="A0A1W4WNR2"/>
<feature type="transmembrane region" description="Helical" evidence="13">
    <location>
        <begin position="992"/>
        <end position="1016"/>
    </location>
</feature>
<keyword evidence="7 13" id="KW-0067">ATP-binding</keyword>
<feature type="transmembrane region" description="Helical" evidence="13">
    <location>
        <begin position="952"/>
        <end position="971"/>
    </location>
</feature>
<dbReference type="SFLD" id="SFLDG00002">
    <property type="entry name" value="C1.7:_P-type_atpase_like"/>
    <property type="match status" value="1"/>
</dbReference>
<keyword evidence="10 13" id="KW-1133">Transmembrane helix</keyword>
<dbReference type="Pfam" id="PF00122">
    <property type="entry name" value="E1-E2_ATPase"/>
    <property type="match status" value="1"/>
</dbReference>
<evidence type="ECO:0000313" key="16">
    <source>
        <dbReference type="Proteomes" id="UP000192223"/>
    </source>
</evidence>
<accession>A0A1W4WNR2</accession>
<dbReference type="GO" id="GO:0140358">
    <property type="term" value="F:P-type transmembrane transporter activity"/>
    <property type="evidence" value="ECO:0007669"/>
    <property type="project" value="InterPro"/>
</dbReference>
<dbReference type="FunFam" id="1.20.1110.10:FF:000023">
    <property type="entry name" value="Cation-transporting ATPase"/>
    <property type="match status" value="1"/>
</dbReference>
<feature type="transmembrane region" description="Helical" evidence="13">
    <location>
        <begin position="1041"/>
        <end position="1061"/>
    </location>
</feature>
<dbReference type="GO" id="GO:0016020">
    <property type="term" value="C:membrane"/>
    <property type="evidence" value="ECO:0007669"/>
    <property type="project" value="UniProtKB-SubCell"/>
</dbReference>
<protein>
    <recommendedName>
        <fullName evidence="13">Cation-transporting ATPase</fullName>
        <ecNumber evidence="13">7.2.2.-</ecNumber>
    </recommendedName>
</protein>
<feature type="transmembrane region" description="Helical" evidence="13">
    <location>
        <begin position="408"/>
        <end position="425"/>
    </location>
</feature>
<dbReference type="Gene3D" id="1.20.1110.10">
    <property type="entry name" value="Calcium-transporting ATPase, transmembrane domain"/>
    <property type="match status" value="2"/>
</dbReference>
<comment type="catalytic activity">
    <reaction evidence="12 13">
        <text>ATP + H2O = ADP + phosphate + H(+)</text>
        <dbReference type="Rhea" id="RHEA:13065"/>
        <dbReference type="ChEBI" id="CHEBI:15377"/>
        <dbReference type="ChEBI" id="CHEBI:15378"/>
        <dbReference type="ChEBI" id="CHEBI:30616"/>
        <dbReference type="ChEBI" id="CHEBI:43474"/>
        <dbReference type="ChEBI" id="CHEBI:456216"/>
    </reaction>
</comment>
<dbReference type="Proteomes" id="UP000192223">
    <property type="component" value="Unplaced"/>
</dbReference>
<dbReference type="SUPFAM" id="SSF56784">
    <property type="entry name" value="HAD-like"/>
    <property type="match status" value="1"/>
</dbReference>
<evidence type="ECO:0000256" key="12">
    <source>
        <dbReference type="ARBA" id="ARBA00049360"/>
    </source>
</evidence>
<keyword evidence="4 13" id="KW-0812">Transmembrane</keyword>
<dbReference type="InParanoid" id="A0A1W4WNR2"/>
<dbReference type="KEGG" id="apln:108734560"/>
<evidence type="ECO:0000256" key="6">
    <source>
        <dbReference type="ARBA" id="ARBA00022741"/>
    </source>
</evidence>
<dbReference type="RefSeq" id="XP_018321675.1">
    <property type="nucleotide sequence ID" value="XM_018466173.2"/>
</dbReference>
<dbReference type="Pfam" id="PF13246">
    <property type="entry name" value="Cation_ATPase"/>
    <property type="match status" value="1"/>
</dbReference>
<keyword evidence="9 13" id="KW-1278">Translocase</keyword>
<comment type="similarity">
    <text evidence="2 13">Belongs to the cation transport ATPase (P-type) (TC 3.A.3) family. Type V subfamily.</text>
</comment>
<dbReference type="InterPro" id="IPR006544">
    <property type="entry name" value="P-type_TPase_V"/>
</dbReference>
<evidence type="ECO:0000256" key="10">
    <source>
        <dbReference type="ARBA" id="ARBA00022989"/>
    </source>
</evidence>
<dbReference type="PRINTS" id="PR00119">
    <property type="entry name" value="CATATPASE"/>
</dbReference>
<dbReference type="SFLD" id="SFLDS00003">
    <property type="entry name" value="Haloacid_Dehalogenase"/>
    <property type="match status" value="1"/>
</dbReference>
<dbReference type="PANTHER" id="PTHR45630:SF8">
    <property type="entry name" value="CATION-TRANSPORTING ATPASE"/>
    <property type="match status" value="1"/>
</dbReference>
<dbReference type="PANTHER" id="PTHR45630">
    <property type="entry name" value="CATION-TRANSPORTING ATPASE-RELATED"/>
    <property type="match status" value="1"/>
</dbReference>
<dbReference type="NCBIfam" id="TIGR01657">
    <property type="entry name" value="P-ATPase-V"/>
    <property type="match status" value="1"/>
</dbReference>
<evidence type="ECO:0000256" key="8">
    <source>
        <dbReference type="ARBA" id="ARBA00022842"/>
    </source>
</evidence>
<dbReference type="Pfam" id="PF12409">
    <property type="entry name" value="P5-ATPase"/>
    <property type="match status" value="1"/>
</dbReference>
<feature type="transmembrane region" description="Helical" evidence="13">
    <location>
        <begin position="1073"/>
        <end position="1092"/>
    </location>
</feature>
<dbReference type="InterPro" id="IPR059000">
    <property type="entry name" value="ATPase_P-type_domA"/>
</dbReference>
<sequence length="1186" mass="134204">MVSKLDEHKMEFNSRLRQKRIRLRKQLITLFEDEELEFLGFKKDQLKCYMLWLFCVLTLGFLNLFFYWYPKMKLVCTHKRCFLDEAEKLLLVDIYQKVFKTFTVENIRVLTASSSSHGDNLKKSSEGTQKIRIHLGGGLEKEYDEIKVVWHKKLCYIWDSDEGKFINLHGYDSGIKHCEYYNFKGFSEEEQIFRRIIYDKNEISIPTQSVISLILREILTPFYIFQIFSLIIWFAESYYYYTIAIVIMSAVGITSSVIESKKNQNSLRKTVHSTDRVTVRRANGSLEEIQSNLLVPGDVLVIPEQGGILHCDAILLNGNCVVNESMLTGESVPITKTPVPKDTKCYNIRDDAPHTLFSGTKIIQTRSRNKIFAIVLRTGFQTTKGQLVRTILYPPPTDFKFDQDSYKFIGVLAFIALVGFIYTIVSKSYRGISGADIAVKALDIITIVIPPALPAAMTVGKLYALFRLKKQNIYCTNSSDINVSGSLNCICFDKTGTLTEDGLDMFGVVISDNGSLQDAIKDVRSIPKDEELIKGMVSCHSLSIINGEISGDPLDVKMFESSGWTLYEKDHAQSQYSDVATVHPVAKPPQLHRRVSSISLASNKNLTWECPKEIEIVHQFHFSSKLQMMSVIVKEKSHRNHTLYSKGAPEKIISLCRPETVPKDSHDKLASYTQKGYRVIAMAMKIMDDLDLNDPSELNREDVETNLDFIGFVIFENRLKSETKEIIEVLKDADFKTIMITGDNILTALSVARECGIIEQSQRVIDVSVIHLKETDEYKIIYNDAGFKNDVDVMDSIVVENDDPESGKSRKNYCYSMTGSTWALIRKYFPQEMESIVVSGVVFARMTSDQKQQLVQELKMYGYYVGMCGDGANDVGALKAAHVGISLSEEESSVASPFTSKETNISCVVHIIREGRAALVTSFGVFKFMVCYSLAEFTSVIILYGVDSNLTSLQFLFIDVFLGLQFASVFGKTRAYKGPLCKTPPKSSLLGFTPLMSIILQILLIAIFQTAAFLIIQEFDWFTPFEFDPETPHFFSGFENYAVFCVSTFQYIIIAVVFSKGKPYREPLYTNKLFMMSIVMSTLVCSYITLFPADRLAQEFELIIPPLYNGRITILAISLAHLVTALIAENLCVEILISKKILPRFRRLGSFQGVKTNIYFKPKKAIDEKNIKSLGGCSNRGFVDDA</sequence>
<feature type="transmembrane region" description="Helical" evidence="13">
    <location>
        <begin position="437"/>
        <end position="460"/>
    </location>
</feature>
<dbReference type="SUPFAM" id="SSF81665">
    <property type="entry name" value="Calcium ATPase, transmembrane domain M"/>
    <property type="match status" value="1"/>
</dbReference>
<evidence type="ECO:0000256" key="7">
    <source>
        <dbReference type="ARBA" id="ARBA00022840"/>
    </source>
</evidence>
<feature type="transmembrane region" description="Helical" evidence="13">
    <location>
        <begin position="1112"/>
        <end position="1137"/>
    </location>
</feature>
<reference evidence="17" key="1">
    <citation type="submission" date="2025-08" db="UniProtKB">
        <authorList>
            <consortium name="RefSeq"/>
        </authorList>
    </citation>
    <scope>IDENTIFICATION</scope>
    <source>
        <tissue evidence="17">Entire body</tissue>
    </source>
</reference>
<keyword evidence="11 13" id="KW-0472">Membrane</keyword>
<dbReference type="Gene3D" id="2.70.150.10">
    <property type="entry name" value="Calcium-transporting ATPase, cytoplasmic transduction domain A"/>
    <property type="match status" value="1"/>
</dbReference>
<dbReference type="InterPro" id="IPR001757">
    <property type="entry name" value="P_typ_ATPase"/>
</dbReference>
<dbReference type="Gene3D" id="3.40.1110.10">
    <property type="entry name" value="Calcium-transporting ATPase, cytoplasmic domain N"/>
    <property type="match status" value="1"/>
</dbReference>
<keyword evidence="6 13" id="KW-0547">Nucleotide-binding</keyword>
<feature type="transmembrane region" description="Helical" evidence="13">
    <location>
        <begin position="213"/>
        <end position="232"/>
    </location>
</feature>
<evidence type="ECO:0000259" key="15">
    <source>
        <dbReference type="Pfam" id="PF12409"/>
    </source>
</evidence>
<dbReference type="GO" id="GO:0006874">
    <property type="term" value="P:intracellular calcium ion homeostasis"/>
    <property type="evidence" value="ECO:0007669"/>
    <property type="project" value="TreeGrafter"/>
</dbReference>
<gene>
    <name evidence="17" type="primary">LOC108734560</name>
</gene>
<feature type="transmembrane region" description="Helical" evidence="13">
    <location>
        <begin position="925"/>
        <end position="946"/>
    </location>
</feature>
<keyword evidence="16" id="KW-1185">Reference proteome</keyword>
<dbReference type="GO" id="GO:0015203">
    <property type="term" value="F:polyamine transmembrane transporter activity"/>
    <property type="evidence" value="ECO:0007669"/>
    <property type="project" value="TreeGrafter"/>
</dbReference>
<keyword evidence="8 13" id="KW-0460">Magnesium</keyword>
<feature type="transmembrane region" description="Helical" evidence="13">
    <location>
        <begin position="238"/>
        <end position="258"/>
    </location>
</feature>
<dbReference type="GO" id="GO:0016887">
    <property type="term" value="F:ATP hydrolysis activity"/>
    <property type="evidence" value="ECO:0007669"/>
    <property type="project" value="InterPro"/>
</dbReference>
<dbReference type="InterPro" id="IPR047819">
    <property type="entry name" value="P5A-ATPase_N"/>
</dbReference>
<organism evidence="16 17">
    <name type="scientific">Agrilus planipennis</name>
    <name type="common">Emerald ash borer</name>
    <name type="synonym">Agrilus marcopoli</name>
    <dbReference type="NCBI Taxonomy" id="224129"/>
    <lineage>
        <taxon>Eukaryota</taxon>
        <taxon>Metazoa</taxon>
        <taxon>Ecdysozoa</taxon>
        <taxon>Arthropoda</taxon>
        <taxon>Hexapoda</taxon>
        <taxon>Insecta</taxon>
        <taxon>Pterygota</taxon>
        <taxon>Neoptera</taxon>
        <taxon>Endopterygota</taxon>
        <taxon>Coleoptera</taxon>
        <taxon>Polyphaga</taxon>
        <taxon>Elateriformia</taxon>
        <taxon>Buprestoidea</taxon>
        <taxon>Buprestidae</taxon>
        <taxon>Agrilinae</taxon>
        <taxon>Agrilus</taxon>
    </lineage>
</organism>
<evidence type="ECO:0000256" key="3">
    <source>
        <dbReference type="ARBA" id="ARBA00022553"/>
    </source>
</evidence>
<dbReference type="STRING" id="224129.A0A1W4WNR2"/>
<evidence type="ECO:0000256" key="2">
    <source>
        <dbReference type="ARBA" id="ARBA00006000"/>
    </source>
</evidence>
<dbReference type="InterPro" id="IPR036412">
    <property type="entry name" value="HAD-like_sf"/>
</dbReference>
<feature type="domain" description="P-type ATPase A" evidence="14">
    <location>
        <begin position="274"/>
        <end position="391"/>
    </location>
</feature>